<gene>
    <name evidence="18" type="ORF">C4B63_39g345</name>
</gene>
<sequence length="1102" mass="123237">MSCVFFFTPSTSATSAASLLLRPLICLPAFFFFFLVHFPSPLPPLFFFLRFFFIYLFIYLRFLLFKLVILCHHSLELFAADCFKKKKKKNFFREKKNKTKQNKTKKKRYSLTILLSVSLSLCVCVCVWGAILLFAASPFCFSLLLLSPFPSHMQTEGRHTHTHTQREREEEGGGGEGTGRVMPTWLNVAEKPSVAKELSLVLSNGTCRMGNSLSRFNPVFEFDFEGKQMLCTSVAGHLMNDEFPPETRSWQNYPLVNLFTASITKHVKPEMEPVKKNLEALGRRSSNLVLWMDCDREGENICFEVMQVVQGVNRSISIFRAHFSALTRRDLLSAVRGLKAPNKALSDAVEARQEIDLRIGAVFSRFQTIKFRDAFSGMPRVLSFGPCQIPTLGFVVRRHREREGFVQEDFFTLVMRHGQTVFHGCRGSVFDQLAATLVLETMLESAGPNAEALVVDVVRRPTRRHPPVPLATVALQKLAATHLHISSEQCMTWAESLYQEGFISYPRTETDSFSFTDDELREIAGVQRDNPEVADYVGAMLDDSSHKFRRPLKGGHDDKAHPPIYPTKLMRAKHDNRSALYNLIVRHFLACLSPDAVAATTAVTAVFGEEKFTTSGTAILEKGWLEVYPYERWHSTCLPSYQQGERFVPKDISLEKHRTTPPPHLTETALIALMDEHGIGTDATIAQHIKTVLDRGYVKREGSFLVPTALGIALASAYEVIGLLSLLQPQLRAQMELAMSDIVSGKASKAQVVDAAVKLYTEVFQKLSLGSKEMYEELCCHLSPAAPQTSGTHAYGTGRIEKRRLVHCGVCKNPMDLIEQTEGERDTWCVRCHTCLKDYRVPNGRLNQLSSCGQSCILCGFGVLEIRNTEKQTSYTVCPYCFTSPPPGTDMESFTGFRCFQCLADCPLAKGIESVAIARCSACKQNDIRLCTGSRGAFLSCRGFPGCTFSVTLPWAKGVRPTPTMRCASCQAVMLQFNFGGMPSVPGLEEGDCVCVFCDGRLQDYISVKGGFTRDNDHTADREHANQQQQQPQQEHPAPYSLPSLRGREANNRSKPAKGSATGTLCECGVPAKQLVSRKEFSKGKRFLTCAARKCSFFQWLD</sequence>
<dbReference type="Gene3D" id="1.10.460.10">
    <property type="entry name" value="Topoisomerase I, domain 2"/>
    <property type="match status" value="1"/>
</dbReference>
<evidence type="ECO:0000256" key="2">
    <source>
        <dbReference type="ARBA" id="ARBA00001946"/>
    </source>
</evidence>
<evidence type="ECO:0000256" key="11">
    <source>
        <dbReference type="PROSITE-ProRule" id="PRU01343"/>
    </source>
</evidence>
<feature type="compositionally biased region" description="Basic and acidic residues" evidence="13">
    <location>
        <begin position="1016"/>
        <end position="1025"/>
    </location>
</feature>
<dbReference type="PROSITE" id="PS52039">
    <property type="entry name" value="TOPO_IA_2"/>
    <property type="match status" value="1"/>
</dbReference>
<dbReference type="Pfam" id="PF01131">
    <property type="entry name" value="Topoisom_bac"/>
    <property type="match status" value="1"/>
</dbReference>
<dbReference type="GO" id="GO:0006265">
    <property type="term" value="P:DNA topological change"/>
    <property type="evidence" value="ECO:0007669"/>
    <property type="project" value="InterPro"/>
</dbReference>
<dbReference type="FunFam" id="1.10.290.10:FF:000003">
    <property type="entry name" value="DNA topoisomerase"/>
    <property type="match status" value="1"/>
</dbReference>
<dbReference type="InterPro" id="IPR013826">
    <property type="entry name" value="Topo_IA_cen_sub3"/>
</dbReference>
<comment type="cofactor">
    <cofactor evidence="2">
        <name>Mg(2+)</name>
        <dbReference type="ChEBI" id="CHEBI:18420"/>
    </cofactor>
</comment>
<dbReference type="SUPFAM" id="SSF56712">
    <property type="entry name" value="Prokaryotic type I DNA topoisomerase"/>
    <property type="match status" value="1"/>
</dbReference>
<evidence type="ECO:0000256" key="4">
    <source>
        <dbReference type="ARBA" id="ARBA00012891"/>
    </source>
</evidence>
<evidence type="ECO:0000259" key="16">
    <source>
        <dbReference type="PROSITE" id="PS51999"/>
    </source>
</evidence>
<keyword evidence="14" id="KW-0472">Membrane</keyword>
<evidence type="ECO:0000259" key="15">
    <source>
        <dbReference type="PROSITE" id="PS50880"/>
    </source>
</evidence>
<evidence type="ECO:0000256" key="14">
    <source>
        <dbReference type="SAM" id="Phobius"/>
    </source>
</evidence>
<reference evidence="18 19" key="1">
    <citation type="journal article" date="2018" name="Microb. Genom.">
        <title>Expanding an expanded genome: long-read sequencing of Trypanosoma cruzi.</title>
        <authorList>
            <person name="Berna L."/>
            <person name="Rodriguez M."/>
            <person name="Chiribao M.L."/>
            <person name="Parodi-Talice A."/>
            <person name="Pita S."/>
            <person name="Rijo G."/>
            <person name="Alvarez-Valin F."/>
            <person name="Robello C."/>
        </authorList>
    </citation>
    <scope>NUCLEOTIDE SEQUENCE [LARGE SCALE GENOMIC DNA]</scope>
    <source>
        <strain evidence="18 19">Dm28c</strain>
    </source>
</reference>
<dbReference type="VEuPathDB" id="TriTrypDB:C3747_38g295"/>
<dbReference type="InterPro" id="IPR013824">
    <property type="entry name" value="Topo_IA_cen_sub1"/>
</dbReference>
<accession>A0A2V2V9A4</accession>
<feature type="domain" description="Toprim" evidence="15">
    <location>
        <begin position="184"/>
        <end position="324"/>
    </location>
</feature>
<dbReference type="VEuPathDB" id="TriTrypDB:TCDM_07578"/>
<dbReference type="InterPro" id="IPR003602">
    <property type="entry name" value="Topo_IA_DNA-bd_dom"/>
</dbReference>
<dbReference type="PROSITE" id="PS50880">
    <property type="entry name" value="TOPRIM"/>
    <property type="match status" value="1"/>
</dbReference>
<dbReference type="InterPro" id="IPR013825">
    <property type="entry name" value="Topo_IA_cen_sub2"/>
</dbReference>
<dbReference type="PROSITE" id="PS51999">
    <property type="entry name" value="ZF_GRF"/>
    <property type="match status" value="1"/>
</dbReference>
<dbReference type="PANTHER" id="PTHR11390:SF21">
    <property type="entry name" value="DNA TOPOISOMERASE 3-ALPHA"/>
    <property type="match status" value="1"/>
</dbReference>
<dbReference type="SMART" id="SM00436">
    <property type="entry name" value="TOP1Bc"/>
    <property type="match status" value="1"/>
</dbReference>
<keyword evidence="8 12" id="KW-0799">Topoisomerase</keyword>
<evidence type="ECO:0000256" key="1">
    <source>
        <dbReference type="ARBA" id="ARBA00000213"/>
    </source>
</evidence>
<dbReference type="InterPro" id="IPR023405">
    <property type="entry name" value="Topo_IA_core_domain"/>
</dbReference>
<dbReference type="GO" id="GO:0003917">
    <property type="term" value="F:DNA topoisomerase type I (single strand cut, ATP-independent) activity"/>
    <property type="evidence" value="ECO:0007669"/>
    <property type="project" value="UniProtKB-EC"/>
</dbReference>
<dbReference type="InterPro" id="IPR034144">
    <property type="entry name" value="TOPRIM_TopoIII"/>
</dbReference>
<dbReference type="InterPro" id="IPR000380">
    <property type="entry name" value="Topo_IA"/>
</dbReference>
<dbReference type="VEuPathDB" id="TriTrypDB:TcG_06266"/>
<dbReference type="InterPro" id="IPR010666">
    <property type="entry name" value="Znf_GRF"/>
</dbReference>
<dbReference type="InterPro" id="IPR003601">
    <property type="entry name" value="Topo_IA_2"/>
</dbReference>
<dbReference type="VEuPathDB" id="TriTrypDB:ECC02_006346"/>
<dbReference type="GO" id="GO:0008270">
    <property type="term" value="F:zinc ion binding"/>
    <property type="evidence" value="ECO:0007669"/>
    <property type="project" value="UniProtKB-KW"/>
</dbReference>
<evidence type="ECO:0000256" key="5">
    <source>
        <dbReference type="ARBA" id="ARBA00022723"/>
    </source>
</evidence>
<feature type="region of interest" description="Disordered" evidence="13">
    <location>
        <begin position="1016"/>
        <end position="1062"/>
    </location>
</feature>
<dbReference type="InterPro" id="IPR006171">
    <property type="entry name" value="TOPRIM_dom"/>
</dbReference>
<comment type="caution">
    <text evidence="18">The sequence shown here is derived from an EMBL/GenBank/DDBJ whole genome shotgun (WGS) entry which is preliminary data.</text>
</comment>
<dbReference type="VEuPathDB" id="TriTrypDB:TCSYLVIO_002616"/>
<dbReference type="SMART" id="SM00437">
    <property type="entry name" value="TOP1Ac"/>
    <property type="match status" value="1"/>
</dbReference>
<dbReference type="GO" id="GO:0006281">
    <property type="term" value="P:DNA repair"/>
    <property type="evidence" value="ECO:0007669"/>
    <property type="project" value="TreeGrafter"/>
</dbReference>
<dbReference type="AlphaFoldDB" id="A0A2V2V9A4"/>
<dbReference type="EC" id="5.6.2.1" evidence="4 12"/>
<dbReference type="GO" id="GO:0003677">
    <property type="term" value="F:DNA binding"/>
    <property type="evidence" value="ECO:0007669"/>
    <property type="project" value="UniProtKB-KW"/>
</dbReference>
<evidence type="ECO:0000256" key="3">
    <source>
        <dbReference type="ARBA" id="ARBA00009446"/>
    </source>
</evidence>
<comment type="function">
    <text evidence="12">Introduces a single-strand break via transesterification at a target site in duplex DNA. Releases the supercoiling and torsional tension of DNA introduced during the DNA replication and transcription by transiently cleaving and rejoining one strand of the DNA duplex. The scissile phosphodiester is attacked by the catalytic tyrosine of the enzyme, resulting in the formation of a DNA-(5'-phosphotyrosyl)-enzyme intermediate and the expulsion of a 3'-OH DNA strand.</text>
</comment>
<dbReference type="VEuPathDB" id="TriTrypDB:TcYC6_0012630"/>
<dbReference type="PANTHER" id="PTHR11390">
    <property type="entry name" value="PROKARYOTIC DNA TOPOISOMERASE"/>
    <property type="match status" value="1"/>
</dbReference>
<dbReference type="VEuPathDB" id="TriTrypDB:C4B63_39g345"/>
<dbReference type="VEuPathDB" id="TriTrypDB:BCY84_19807"/>
<keyword evidence="14" id="KW-1133">Transmembrane helix</keyword>
<protein>
    <recommendedName>
        <fullName evidence="4 12">DNA topoisomerase</fullName>
        <ecNumber evidence="4 12">5.6.2.1</ecNumber>
    </recommendedName>
</protein>
<dbReference type="GO" id="GO:0006310">
    <property type="term" value="P:DNA recombination"/>
    <property type="evidence" value="ECO:0007669"/>
    <property type="project" value="TreeGrafter"/>
</dbReference>
<dbReference type="InterPro" id="IPR023406">
    <property type="entry name" value="Topo_IA_AS"/>
</dbReference>
<dbReference type="Gene3D" id="1.10.290.10">
    <property type="entry name" value="Topoisomerase I, domain 4"/>
    <property type="match status" value="1"/>
</dbReference>
<dbReference type="GO" id="GO:0031422">
    <property type="term" value="C:RecQ family helicase-topoisomerase III complex"/>
    <property type="evidence" value="ECO:0007669"/>
    <property type="project" value="TreeGrafter"/>
</dbReference>
<feature type="region of interest" description="Disordered" evidence="13">
    <location>
        <begin position="156"/>
        <end position="179"/>
    </location>
</feature>
<keyword evidence="7" id="KW-0862">Zinc</keyword>
<keyword evidence="9 12" id="KW-0238">DNA-binding</keyword>
<feature type="compositionally biased region" description="Basic and acidic residues" evidence="13">
    <location>
        <begin position="156"/>
        <end position="171"/>
    </location>
</feature>
<dbReference type="PROSITE" id="PS00396">
    <property type="entry name" value="TOPO_IA_1"/>
    <property type="match status" value="1"/>
</dbReference>
<evidence type="ECO:0000256" key="13">
    <source>
        <dbReference type="SAM" id="MobiDB-lite"/>
    </source>
</evidence>
<dbReference type="Proteomes" id="UP000246121">
    <property type="component" value="Unassembled WGS sequence"/>
</dbReference>
<evidence type="ECO:0000256" key="6">
    <source>
        <dbReference type="ARBA" id="ARBA00022771"/>
    </source>
</evidence>
<proteinExistence type="inferred from homology"/>
<evidence type="ECO:0000259" key="17">
    <source>
        <dbReference type="PROSITE" id="PS52039"/>
    </source>
</evidence>
<dbReference type="VEuPathDB" id="TriTrypDB:TCDM_07577"/>
<dbReference type="GO" id="GO:0005634">
    <property type="term" value="C:nucleus"/>
    <property type="evidence" value="ECO:0007669"/>
    <property type="project" value="TreeGrafter"/>
</dbReference>
<evidence type="ECO:0000256" key="8">
    <source>
        <dbReference type="ARBA" id="ARBA00023029"/>
    </source>
</evidence>
<dbReference type="CDD" id="cd03362">
    <property type="entry name" value="TOPRIM_TopoIA_TopoIII"/>
    <property type="match status" value="1"/>
</dbReference>
<feature type="domain" description="Topo IA-type catalytic" evidence="17">
    <location>
        <begin position="342"/>
        <end position="764"/>
    </location>
</feature>
<dbReference type="CDD" id="cd00186">
    <property type="entry name" value="TOP1Ac"/>
    <property type="match status" value="1"/>
</dbReference>
<comment type="catalytic activity">
    <reaction evidence="1 12">
        <text>ATP-independent breakage of single-stranded DNA, followed by passage and rejoining.</text>
        <dbReference type="EC" id="5.6.2.1"/>
    </reaction>
</comment>
<keyword evidence="14" id="KW-0812">Transmembrane</keyword>
<dbReference type="VEuPathDB" id="TriTrypDB:TcBrA4_0024070"/>
<evidence type="ECO:0000313" key="19">
    <source>
        <dbReference type="Proteomes" id="UP000246121"/>
    </source>
</evidence>
<keyword evidence="10 12" id="KW-0413">Isomerase</keyword>
<feature type="transmembrane region" description="Helical" evidence="14">
    <location>
        <begin position="45"/>
        <end position="64"/>
    </location>
</feature>
<dbReference type="VEuPathDB" id="TriTrypDB:Tc_MARK_7816"/>
<dbReference type="Gene3D" id="2.70.20.10">
    <property type="entry name" value="Topoisomerase I, domain 3"/>
    <property type="match status" value="1"/>
</dbReference>
<feature type="transmembrane region" description="Helical" evidence="14">
    <location>
        <begin position="20"/>
        <end position="39"/>
    </location>
</feature>
<comment type="similarity">
    <text evidence="3 12">Belongs to the type IA topoisomerase family.</text>
</comment>
<dbReference type="Pfam" id="PF06839">
    <property type="entry name" value="Zn_ribbon_GRF"/>
    <property type="match status" value="1"/>
</dbReference>
<feature type="domain" description="GRF-type" evidence="16">
    <location>
        <begin position="1066"/>
        <end position="1102"/>
    </location>
</feature>
<dbReference type="Pfam" id="PF01751">
    <property type="entry name" value="Toprim"/>
    <property type="match status" value="1"/>
</dbReference>
<dbReference type="EMBL" id="PRFA01000039">
    <property type="protein sequence ID" value="PWU92172.1"/>
    <property type="molecule type" value="Genomic_DNA"/>
</dbReference>
<evidence type="ECO:0000256" key="10">
    <source>
        <dbReference type="ARBA" id="ARBA00023235"/>
    </source>
</evidence>
<dbReference type="VEuPathDB" id="TriTrypDB:TcCLB.511589.120"/>
<evidence type="ECO:0000256" key="9">
    <source>
        <dbReference type="ARBA" id="ARBA00023125"/>
    </source>
</evidence>
<name>A0A2V2V9A4_TRYCR</name>
<keyword evidence="5" id="KW-0479">Metal-binding</keyword>
<evidence type="ECO:0000256" key="12">
    <source>
        <dbReference type="RuleBase" id="RU362092"/>
    </source>
</evidence>
<dbReference type="SMART" id="SM00493">
    <property type="entry name" value="TOPRIM"/>
    <property type="match status" value="1"/>
</dbReference>
<dbReference type="InterPro" id="IPR013497">
    <property type="entry name" value="Topo_IA_cen"/>
</dbReference>
<dbReference type="PRINTS" id="PR00417">
    <property type="entry name" value="PRTPISMRASEI"/>
</dbReference>
<dbReference type="FunFam" id="3.40.50.140:FF:000003">
    <property type="entry name" value="DNA topoisomerase"/>
    <property type="match status" value="1"/>
</dbReference>
<evidence type="ECO:0000256" key="7">
    <source>
        <dbReference type="ARBA" id="ARBA00022833"/>
    </source>
</evidence>
<dbReference type="Gene3D" id="3.40.50.140">
    <property type="match status" value="1"/>
</dbReference>
<evidence type="ECO:0000313" key="18">
    <source>
        <dbReference type="EMBL" id="PWU92172.1"/>
    </source>
</evidence>
<dbReference type="VEuPathDB" id="TriTrypDB:TcCLB.508851.170"/>
<keyword evidence="6 11" id="KW-0863">Zinc-finger</keyword>
<feature type="transmembrane region" description="Helical" evidence="14">
    <location>
        <begin position="113"/>
        <end position="146"/>
    </location>
</feature>
<organism evidence="18 19">
    <name type="scientific">Trypanosoma cruzi</name>
    <dbReference type="NCBI Taxonomy" id="5693"/>
    <lineage>
        <taxon>Eukaryota</taxon>
        <taxon>Discoba</taxon>
        <taxon>Euglenozoa</taxon>
        <taxon>Kinetoplastea</taxon>
        <taxon>Metakinetoplastina</taxon>
        <taxon>Trypanosomatida</taxon>
        <taxon>Trypanosomatidae</taxon>
        <taxon>Trypanosoma</taxon>
        <taxon>Schizotrypanum</taxon>
    </lineage>
</organism>
<dbReference type="VEuPathDB" id="TriTrypDB:TcCL_NonESM03925"/>